<dbReference type="InterPro" id="IPR006685">
    <property type="entry name" value="MscS_channel_2nd"/>
</dbReference>
<dbReference type="GO" id="GO:0071470">
    <property type="term" value="P:cellular response to osmotic stress"/>
    <property type="evidence" value="ECO:0007669"/>
    <property type="project" value="InterPro"/>
</dbReference>
<evidence type="ECO:0000256" key="5">
    <source>
        <dbReference type="ARBA" id="ARBA00022989"/>
    </source>
</evidence>
<dbReference type="InterPro" id="IPR030192">
    <property type="entry name" value="YbdG"/>
</dbReference>
<evidence type="ECO:0000256" key="6">
    <source>
        <dbReference type="ARBA" id="ARBA00023016"/>
    </source>
</evidence>
<accession>A0A9J9QFD1</accession>
<dbReference type="FunFam" id="2.30.30.60:FF:000002">
    <property type="entry name" value="Mechanosensitive ion channel family protein"/>
    <property type="match status" value="1"/>
</dbReference>
<evidence type="ECO:0000256" key="9">
    <source>
        <dbReference type="ARBA" id="ARBA00093659"/>
    </source>
</evidence>
<dbReference type="Gene3D" id="2.30.30.60">
    <property type="match status" value="1"/>
</dbReference>
<gene>
    <name evidence="12" type="ordered locus">Dtpsy_3267</name>
</gene>
<feature type="transmembrane region" description="Helical" evidence="10">
    <location>
        <begin position="198"/>
        <end position="215"/>
    </location>
</feature>
<evidence type="ECO:0000313" key="13">
    <source>
        <dbReference type="Proteomes" id="UP000000450"/>
    </source>
</evidence>
<keyword evidence="3" id="KW-0997">Cell inner membrane</keyword>
<feature type="transmembrane region" description="Helical" evidence="10">
    <location>
        <begin position="175"/>
        <end position="192"/>
    </location>
</feature>
<dbReference type="Pfam" id="PF00924">
    <property type="entry name" value="MS_channel_2nd"/>
    <property type="match status" value="1"/>
</dbReference>
<dbReference type="AlphaFoldDB" id="A0A9J9QFD1"/>
<feature type="transmembrane region" description="Helical" evidence="10">
    <location>
        <begin position="21"/>
        <end position="42"/>
    </location>
</feature>
<comment type="subcellular location">
    <subcellularLocation>
        <location evidence="1">Cell inner membrane</location>
        <topology evidence="1">Multi-pass membrane protein</topology>
    </subcellularLocation>
</comment>
<proteinExistence type="predicted"/>
<keyword evidence="6" id="KW-0346">Stress response</keyword>
<dbReference type="PANTHER" id="PTHR30414:SF0">
    <property type="entry name" value="MINICONDUCTANCE MECHANOSENSITIVE CHANNEL YBDG"/>
    <property type="match status" value="1"/>
</dbReference>
<dbReference type="KEGG" id="dia:Dtpsy_3267"/>
<evidence type="ECO:0000256" key="1">
    <source>
        <dbReference type="ARBA" id="ARBA00004429"/>
    </source>
</evidence>
<feature type="domain" description="Mechanosensitive ion channel MscS" evidence="11">
    <location>
        <begin position="217"/>
        <end position="285"/>
    </location>
</feature>
<evidence type="ECO:0000256" key="2">
    <source>
        <dbReference type="ARBA" id="ARBA00022475"/>
    </source>
</evidence>
<keyword evidence="13" id="KW-1185">Reference proteome</keyword>
<evidence type="ECO:0000256" key="10">
    <source>
        <dbReference type="SAM" id="Phobius"/>
    </source>
</evidence>
<evidence type="ECO:0000313" key="12">
    <source>
        <dbReference type="EMBL" id="ACM34696.1"/>
    </source>
</evidence>
<reference evidence="12 13" key="1">
    <citation type="journal article" date="2010" name="J. Bacteriol.">
        <title>Completed genome sequence of the anaerobic iron-oxidizing bacterium Acidovorax ebreus strain TPSY.</title>
        <authorList>
            <person name="Byrne-Bailey K.G."/>
            <person name="Weber K.A."/>
            <person name="Chair A.H."/>
            <person name="Bose S."/>
            <person name="Knox T."/>
            <person name="Spanbauer T.L."/>
            <person name="Chertkov O."/>
            <person name="Coates J.D."/>
        </authorList>
    </citation>
    <scope>NUCLEOTIDE SEQUENCE [LARGE SCALE GENOMIC DNA]</scope>
    <source>
        <strain evidence="12 13">TPSY</strain>
    </source>
</reference>
<feature type="transmembrane region" description="Helical" evidence="10">
    <location>
        <begin position="48"/>
        <end position="74"/>
    </location>
</feature>
<dbReference type="Proteomes" id="UP000000450">
    <property type="component" value="Chromosome"/>
</dbReference>
<evidence type="ECO:0000256" key="4">
    <source>
        <dbReference type="ARBA" id="ARBA00022692"/>
    </source>
</evidence>
<evidence type="ECO:0000256" key="3">
    <source>
        <dbReference type="ARBA" id="ARBA00022519"/>
    </source>
</evidence>
<dbReference type="GO" id="GO:0008381">
    <property type="term" value="F:mechanosensitive monoatomic ion channel activity"/>
    <property type="evidence" value="ECO:0007669"/>
    <property type="project" value="InterPro"/>
</dbReference>
<dbReference type="EMBL" id="CP001392">
    <property type="protein sequence ID" value="ACM34696.1"/>
    <property type="molecule type" value="Genomic_DNA"/>
</dbReference>
<evidence type="ECO:0000256" key="8">
    <source>
        <dbReference type="ARBA" id="ARBA00093630"/>
    </source>
</evidence>
<keyword evidence="7 10" id="KW-0472">Membrane</keyword>
<dbReference type="GO" id="GO:0005886">
    <property type="term" value="C:plasma membrane"/>
    <property type="evidence" value="ECO:0007669"/>
    <property type="project" value="UniProtKB-SubCell"/>
</dbReference>
<dbReference type="InterPro" id="IPR010920">
    <property type="entry name" value="LSM_dom_sf"/>
</dbReference>
<sequence length="459" mass="50394">MGCTAPNSRRSSPNPLHGRPAWAGCFLHFWKVVLPVSVPPLIADLDPWLQAALGLCGLVLLAFALQSVAQYVLLNTVPRLRERLGARWARVFWHDQVLRRLAHVAPSLVIQAGIGTVPHVHPVAAAVIGNVAVALTVLQLVRTLIALLDAVLHEHEQAPDGVPTATRSIKSYVQLGKLLLALVGTIVIVAALVDRSPLILLSGLGAMSAVLMLVFKDTILSFTAGVQLSSNDMLRVGDWIEMPQVGADGFVVDIALHTVKVQNWDKTITTIPTWRLMSESFKNWRGMFSSGGRRIRRALRLDTNSVRFLTEAEIERLSRIALLRPYLEGKLRDVQQTNAALQAQLGAQALEPANQRRLTNIGTFRAYCEAYVRAHPRIHQQMLLIVRTLEPTAEGVPLELYCFTATTAWVEYEAIQGDIFDHLIAVLPEFGLHLFQSPTGNDIRAGLRPGAPTAMAALQ</sequence>
<dbReference type="PANTHER" id="PTHR30414">
    <property type="entry name" value="MINICONDUCTANCE MECHANOSENSITIVE CHANNEL YBDG"/>
    <property type="match status" value="1"/>
</dbReference>
<dbReference type="SUPFAM" id="SSF50182">
    <property type="entry name" value="Sm-like ribonucleoproteins"/>
    <property type="match status" value="1"/>
</dbReference>
<evidence type="ECO:0000259" key="11">
    <source>
        <dbReference type="Pfam" id="PF00924"/>
    </source>
</evidence>
<protein>
    <recommendedName>
        <fullName evidence="8">Mechanosensing system component YbdG</fullName>
    </recommendedName>
    <alternativeName>
        <fullName evidence="9">Mechanosensitive channel homolog YbdG</fullName>
    </alternativeName>
</protein>
<name>A0A9J9QFD1_ACIET</name>
<evidence type="ECO:0000256" key="7">
    <source>
        <dbReference type="ARBA" id="ARBA00023136"/>
    </source>
</evidence>
<keyword evidence="5 10" id="KW-1133">Transmembrane helix</keyword>
<organism evidence="12 13">
    <name type="scientific">Acidovorax ebreus (strain TPSY)</name>
    <name type="common">Diaphorobacter sp. (strain TPSY)</name>
    <dbReference type="NCBI Taxonomy" id="535289"/>
    <lineage>
        <taxon>Bacteria</taxon>
        <taxon>Pseudomonadati</taxon>
        <taxon>Pseudomonadota</taxon>
        <taxon>Betaproteobacteria</taxon>
        <taxon>Burkholderiales</taxon>
        <taxon>Comamonadaceae</taxon>
        <taxon>Diaphorobacter</taxon>
    </lineage>
</organism>
<keyword evidence="2" id="KW-1003">Cell membrane</keyword>
<dbReference type="InterPro" id="IPR023408">
    <property type="entry name" value="MscS_beta-dom_sf"/>
</dbReference>
<keyword evidence="4 10" id="KW-0812">Transmembrane</keyword>